<evidence type="ECO:0000313" key="7">
    <source>
        <dbReference type="EMBL" id="KII68370.1"/>
    </source>
</evidence>
<evidence type="ECO:0000313" key="8">
    <source>
        <dbReference type="Proteomes" id="UP000031668"/>
    </source>
</evidence>
<gene>
    <name evidence="7" type="ORF">RF11_06817</name>
</gene>
<keyword evidence="8" id="KW-1185">Reference proteome</keyword>
<feature type="domain" description="Fucosyltransferase C-terminal" evidence="6">
    <location>
        <begin position="3"/>
        <end position="155"/>
    </location>
</feature>
<evidence type="ECO:0000256" key="3">
    <source>
        <dbReference type="ARBA" id="ARBA00022676"/>
    </source>
</evidence>
<dbReference type="PANTHER" id="PTHR11929:SF194">
    <property type="entry name" value="ALPHA-(1,3)-FUCOSYLTRANSFERASE 10"/>
    <property type="match status" value="1"/>
</dbReference>
<evidence type="ECO:0000256" key="2">
    <source>
        <dbReference type="ARBA" id="ARBA00008919"/>
    </source>
</evidence>
<evidence type="ECO:0000259" key="6">
    <source>
        <dbReference type="Pfam" id="PF00852"/>
    </source>
</evidence>
<comment type="subcellular location">
    <subcellularLocation>
        <location evidence="5">Golgi apparatus</location>
        <location evidence="5">Golgi stack membrane</location>
        <topology evidence="5">Single-pass type II membrane protein</topology>
    </subcellularLocation>
</comment>
<dbReference type="SUPFAM" id="SSF53756">
    <property type="entry name" value="UDP-Glycosyltransferase/glycogen phosphorylase"/>
    <property type="match status" value="1"/>
</dbReference>
<organism evidence="7 8">
    <name type="scientific">Thelohanellus kitauei</name>
    <name type="common">Myxosporean</name>
    <dbReference type="NCBI Taxonomy" id="669202"/>
    <lineage>
        <taxon>Eukaryota</taxon>
        <taxon>Metazoa</taxon>
        <taxon>Cnidaria</taxon>
        <taxon>Myxozoa</taxon>
        <taxon>Myxosporea</taxon>
        <taxon>Bivalvulida</taxon>
        <taxon>Platysporina</taxon>
        <taxon>Myxobolidae</taxon>
        <taxon>Thelohanellus</taxon>
    </lineage>
</organism>
<accession>A0A0C2MW00</accession>
<dbReference type="InterPro" id="IPR001503">
    <property type="entry name" value="Glyco_trans_10"/>
</dbReference>
<dbReference type="Gene3D" id="3.40.50.11660">
    <property type="entry name" value="Glycosyl transferase family 10, C-terminal domain"/>
    <property type="match status" value="1"/>
</dbReference>
<reference evidence="7 8" key="1">
    <citation type="journal article" date="2014" name="Genome Biol. Evol.">
        <title>The genome of the myxosporean Thelohanellus kitauei shows adaptations to nutrient acquisition within its fish host.</title>
        <authorList>
            <person name="Yang Y."/>
            <person name="Xiong J."/>
            <person name="Zhou Z."/>
            <person name="Huo F."/>
            <person name="Miao W."/>
            <person name="Ran C."/>
            <person name="Liu Y."/>
            <person name="Zhang J."/>
            <person name="Feng J."/>
            <person name="Wang M."/>
            <person name="Wang M."/>
            <person name="Wang L."/>
            <person name="Yao B."/>
        </authorList>
    </citation>
    <scope>NUCLEOTIDE SEQUENCE [LARGE SCALE GENOMIC DNA]</scope>
    <source>
        <strain evidence="7">Wuqing</strain>
    </source>
</reference>
<comment type="similarity">
    <text evidence="2 5">Belongs to the glycosyltransferase 10 family.</text>
</comment>
<dbReference type="PANTHER" id="PTHR11929">
    <property type="entry name" value="ALPHA- 1,3 -FUCOSYLTRANSFERASE"/>
    <property type="match status" value="1"/>
</dbReference>
<dbReference type="Pfam" id="PF00852">
    <property type="entry name" value="Glyco_transf_10"/>
    <property type="match status" value="1"/>
</dbReference>
<dbReference type="InterPro" id="IPR038577">
    <property type="entry name" value="GT10-like_C_sf"/>
</dbReference>
<dbReference type="GO" id="GO:0046920">
    <property type="term" value="F:alpha-(1-&gt;3)-fucosyltransferase activity"/>
    <property type="evidence" value="ECO:0007669"/>
    <property type="project" value="TreeGrafter"/>
</dbReference>
<evidence type="ECO:0000256" key="1">
    <source>
        <dbReference type="ARBA" id="ARBA00004922"/>
    </source>
</evidence>
<keyword evidence="4 5" id="KW-0808">Transferase</keyword>
<evidence type="ECO:0000256" key="5">
    <source>
        <dbReference type="RuleBase" id="RU003832"/>
    </source>
</evidence>
<dbReference type="EMBL" id="JWZT01002870">
    <property type="protein sequence ID" value="KII68370.1"/>
    <property type="molecule type" value="Genomic_DNA"/>
</dbReference>
<keyword evidence="3 5" id="KW-0328">Glycosyltransferase</keyword>
<proteinExistence type="inferred from homology"/>
<dbReference type="AlphaFoldDB" id="A0A0C2MW00"/>
<dbReference type="OrthoDB" id="427096at2759"/>
<dbReference type="OMA" id="QNDASCE"/>
<keyword evidence="5" id="KW-0472">Membrane</keyword>
<dbReference type="UniPathway" id="UPA00378"/>
<dbReference type="Proteomes" id="UP000031668">
    <property type="component" value="Unassembled WGS sequence"/>
</dbReference>
<name>A0A0C2MW00_THEKT</name>
<comment type="caution">
    <text evidence="7">The sequence shown here is derived from an EMBL/GenBank/DDBJ whole genome shotgun (WGS) entry which is preliminary data.</text>
</comment>
<comment type="pathway">
    <text evidence="1">Protein modification; protein glycosylation.</text>
</comment>
<dbReference type="EC" id="2.4.1.-" evidence="5"/>
<dbReference type="InterPro" id="IPR055270">
    <property type="entry name" value="Glyco_tran_10_C"/>
</dbReference>
<dbReference type="GO" id="GO:0032580">
    <property type="term" value="C:Golgi cisterna membrane"/>
    <property type="evidence" value="ECO:0007669"/>
    <property type="project" value="UniProtKB-SubCell"/>
</dbReference>
<protein>
    <recommendedName>
        <fullName evidence="5">Fucosyltransferase</fullName>
        <ecNumber evidence="5">2.4.1.-</ecNumber>
    </recommendedName>
</protein>
<sequence length="187" mass="22124">MALISNCDSRNTIRLKYIKDVNKYFPVVGYGRCFNRMIGKSAQLEWCKTYKFYISFENSICEDYITEKYSNAIKCGTIPIVMSPKYNLRHLIPGSYINTFDYPSPKRLGEYLHEVSKNLTKYKEYFKWKRLYNLDRNRIINDACKMILKVEEAQNSTISNDPLLQDVLEGKKCMNIYDINKNHYRGN</sequence>
<keyword evidence="5" id="KW-0812">Transmembrane</keyword>
<keyword evidence="5" id="KW-0333">Golgi apparatus</keyword>
<evidence type="ECO:0000256" key="4">
    <source>
        <dbReference type="ARBA" id="ARBA00022679"/>
    </source>
</evidence>